<evidence type="ECO:0000313" key="2">
    <source>
        <dbReference type="Proteomes" id="UP001314205"/>
    </source>
</evidence>
<dbReference type="EMBL" id="CAVLGL010000137">
    <property type="protein sequence ID" value="CAK1602082.1"/>
    <property type="molecule type" value="Genomic_DNA"/>
</dbReference>
<organism evidence="1 2">
    <name type="scientific">Parnassius mnemosyne</name>
    <name type="common">clouded apollo</name>
    <dbReference type="NCBI Taxonomy" id="213953"/>
    <lineage>
        <taxon>Eukaryota</taxon>
        <taxon>Metazoa</taxon>
        <taxon>Ecdysozoa</taxon>
        <taxon>Arthropoda</taxon>
        <taxon>Hexapoda</taxon>
        <taxon>Insecta</taxon>
        <taxon>Pterygota</taxon>
        <taxon>Neoptera</taxon>
        <taxon>Endopterygota</taxon>
        <taxon>Lepidoptera</taxon>
        <taxon>Glossata</taxon>
        <taxon>Ditrysia</taxon>
        <taxon>Papilionoidea</taxon>
        <taxon>Papilionidae</taxon>
        <taxon>Parnassiinae</taxon>
        <taxon>Parnassini</taxon>
        <taxon>Parnassius</taxon>
        <taxon>Driopa</taxon>
    </lineage>
</organism>
<proteinExistence type="predicted"/>
<dbReference type="AlphaFoldDB" id="A0AAV1M6L6"/>
<keyword evidence="2" id="KW-1185">Reference proteome</keyword>
<accession>A0AAV1M6L6</accession>
<comment type="caution">
    <text evidence="1">The sequence shown here is derived from an EMBL/GenBank/DDBJ whole genome shotgun (WGS) entry which is preliminary data.</text>
</comment>
<sequence>MKCLVSSKKGLQFSTLTIRNTSALRCYFTLTFCESVEPTPVEPTHSCCNHNIAAARLYHVKSAGKAHLATRLRSLTAQQTPQRRFGSISPFACGSGLWLRRRLLESHGE</sequence>
<reference evidence="1 2" key="1">
    <citation type="submission" date="2023-11" db="EMBL/GenBank/DDBJ databases">
        <authorList>
            <person name="Hedman E."/>
            <person name="Englund M."/>
            <person name="Stromberg M."/>
            <person name="Nyberg Akerstrom W."/>
            <person name="Nylinder S."/>
            <person name="Jareborg N."/>
            <person name="Kallberg Y."/>
            <person name="Kronander E."/>
        </authorList>
    </citation>
    <scope>NUCLEOTIDE SEQUENCE [LARGE SCALE GENOMIC DNA]</scope>
</reference>
<gene>
    <name evidence="1" type="ORF">PARMNEM_LOCUS20630</name>
</gene>
<name>A0AAV1M6L6_9NEOP</name>
<dbReference type="Proteomes" id="UP001314205">
    <property type="component" value="Unassembled WGS sequence"/>
</dbReference>
<protein>
    <submittedName>
        <fullName evidence="1">Uncharacterized protein</fullName>
    </submittedName>
</protein>
<evidence type="ECO:0000313" key="1">
    <source>
        <dbReference type="EMBL" id="CAK1602082.1"/>
    </source>
</evidence>